<evidence type="ECO:0000313" key="4">
    <source>
        <dbReference type="Proteomes" id="UP000542776"/>
    </source>
</evidence>
<keyword evidence="2" id="KW-0812">Transmembrane</keyword>
<keyword evidence="2" id="KW-1133">Transmembrane helix</keyword>
<dbReference type="Proteomes" id="UP000542776">
    <property type="component" value="Unassembled WGS sequence"/>
</dbReference>
<organism evidence="3 4">
    <name type="scientific">Aureimonas pseudogalii</name>
    <dbReference type="NCBI Taxonomy" id="1744844"/>
    <lineage>
        <taxon>Bacteria</taxon>
        <taxon>Pseudomonadati</taxon>
        <taxon>Pseudomonadota</taxon>
        <taxon>Alphaproteobacteria</taxon>
        <taxon>Hyphomicrobiales</taxon>
        <taxon>Aurantimonadaceae</taxon>
        <taxon>Aureimonas</taxon>
    </lineage>
</organism>
<reference evidence="3 4" key="1">
    <citation type="submission" date="2020-08" db="EMBL/GenBank/DDBJ databases">
        <title>Genomic Encyclopedia of Type Strains, Phase IV (KMG-IV): sequencing the most valuable type-strain genomes for metagenomic binning, comparative biology and taxonomic classification.</title>
        <authorList>
            <person name="Goeker M."/>
        </authorList>
    </citation>
    <scope>NUCLEOTIDE SEQUENCE [LARGE SCALE GENOMIC DNA]</scope>
    <source>
        <strain evidence="3 4">DSM 102238</strain>
    </source>
</reference>
<evidence type="ECO:0000256" key="1">
    <source>
        <dbReference type="SAM" id="MobiDB-lite"/>
    </source>
</evidence>
<gene>
    <name evidence="3" type="ORF">GGR04_003974</name>
</gene>
<evidence type="ECO:0000256" key="2">
    <source>
        <dbReference type="SAM" id="Phobius"/>
    </source>
</evidence>
<sequence>MEKDDGLFGKPIEWRYTMKNPRLAIFDARLIFFVVLLFLHLRVWTALLLFIGILLFWAMERYGYRFSSSIRGIRARLAGPIRPARPLSRYRHAIDFGFEDHPILGDRGTRKLPQPAPVKVKKGAEAPLPSPSPAE</sequence>
<keyword evidence="2" id="KW-0472">Membrane</keyword>
<proteinExistence type="predicted"/>
<feature type="region of interest" description="Disordered" evidence="1">
    <location>
        <begin position="100"/>
        <end position="135"/>
    </location>
</feature>
<feature type="compositionally biased region" description="Basic and acidic residues" evidence="1">
    <location>
        <begin position="100"/>
        <end position="109"/>
    </location>
</feature>
<keyword evidence="4" id="KW-1185">Reference proteome</keyword>
<feature type="transmembrane region" description="Helical" evidence="2">
    <location>
        <begin position="30"/>
        <end position="58"/>
    </location>
</feature>
<evidence type="ECO:0000313" key="3">
    <source>
        <dbReference type="EMBL" id="MBB4000098.1"/>
    </source>
</evidence>
<dbReference type="RefSeq" id="WP_183201663.1">
    <property type="nucleotide sequence ID" value="NZ_JACIEK010000015.1"/>
</dbReference>
<name>A0A7W6H7M0_9HYPH</name>
<comment type="caution">
    <text evidence="3">The sequence shown here is derived from an EMBL/GenBank/DDBJ whole genome shotgun (WGS) entry which is preliminary data.</text>
</comment>
<dbReference type="InterPro" id="IPR047756">
    <property type="entry name" value="IcmT-like"/>
</dbReference>
<dbReference type="NCBIfam" id="NF038220">
    <property type="entry name" value="IcmT_TraK"/>
    <property type="match status" value="1"/>
</dbReference>
<protein>
    <submittedName>
        <fullName evidence="3">Uncharacterized protein</fullName>
    </submittedName>
</protein>
<dbReference type="AlphaFoldDB" id="A0A7W6H7M0"/>
<dbReference type="EMBL" id="JACIEK010000015">
    <property type="protein sequence ID" value="MBB4000098.1"/>
    <property type="molecule type" value="Genomic_DNA"/>
</dbReference>
<accession>A0A7W6H7M0</accession>